<dbReference type="InterPro" id="IPR021255">
    <property type="entry name" value="DUF2807"/>
</dbReference>
<feature type="signal peptide" evidence="1">
    <location>
        <begin position="1"/>
        <end position="18"/>
    </location>
</feature>
<organism evidence="3 4">
    <name type="scientific">Aequorivita antarctica</name>
    <dbReference type="NCBI Taxonomy" id="153266"/>
    <lineage>
        <taxon>Bacteria</taxon>
        <taxon>Pseudomonadati</taxon>
        <taxon>Bacteroidota</taxon>
        <taxon>Flavobacteriia</taxon>
        <taxon>Flavobacteriales</taxon>
        <taxon>Flavobacteriaceae</taxon>
        <taxon>Aequorivita</taxon>
    </lineage>
</organism>
<evidence type="ECO:0000259" key="2">
    <source>
        <dbReference type="Pfam" id="PF10988"/>
    </source>
</evidence>
<accession>A0A5C6Z4D5</accession>
<dbReference type="EMBL" id="VORT01000001">
    <property type="protein sequence ID" value="TXD74743.1"/>
    <property type="molecule type" value="Genomic_DNA"/>
</dbReference>
<gene>
    <name evidence="3" type="ORF">ESU54_00695</name>
</gene>
<dbReference type="Pfam" id="PF10988">
    <property type="entry name" value="DUF2807"/>
    <property type="match status" value="1"/>
</dbReference>
<feature type="chain" id="PRO_5022731312" evidence="1">
    <location>
        <begin position="19"/>
        <end position="227"/>
    </location>
</feature>
<reference evidence="3 4" key="1">
    <citation type="submission" date="2019-08" db="EMBL/GenBank/DDBJ databases">
        <title>Genome of Aequorivita antarctica SW49 (type strain).</title>
        <authorList>
            <person name="Bowman J.P."/>
        </authorList>
    </citation>
    <scope>NUCLEOTIDE SEQUENCE [LARGE SCALE GENOMIC DNA]</scope>
    <source>
        <strain evidence="3 4">SW49</strain>
    </source>
</reference>
<dbReference type="RefSeq" id="WP_111843032.1">
    <property type="nucleotide sequence ID" value="NZ_UEGI01000001.1"/>
</dbReference>
<dbReference type="AlphaFoldDB" id="A0A5C6Z4D5"/>
<protein>
    <submittedName>
        <fullName evidence="3">DUF2807 domain-containing protein</fullName>
    </submittedName>
</protein>
<proteinExistence type="predicted"/>
<name>A0A5C6Z4D5_9FLAO</name>
<dbReference type="OrthoDB" id="704821at2"/>
<dbReference type="Proteomes" id="UP000321497">
    <property type="component" value="Unassembled WGS sequence"/>
</dbReference>
<dbReference type="Gene3D" id="2.160.20.120">
    <property type="match status" value="1"/>
</dbReference>
<sequence length="227" mass="24712">MKKLIFISVLFITSFAFSQEEIKTEVGDFSELKVYDLITVKLIPSDENRVVIAGKNTEYVKTINDNGVLKIRMELEERFDGNATTVTVFFKNIAIIDANEGSKIYSETEIRIASLELKTQEGGKIDIAVATENLNIKSVSGGVIEVKGTTQRQDININSGGVYEAKELISKETYVTVTAGGSATVFATDIVDAKVTAGGYITVYGNPNEVKKKKLAGGKIEIVKGKN</sequence>
<keyword evidence="1" id="KW-0732">Signal</keyword>
<evidence type="ECO:0000313" key="4">
    <source>
        <dbReference type="Proteomes" id="UP000321497"/>
    </source>
</evidence>
<evidence type="ECO:0000256" key="1">
    <source>
        <dbReference type="SAM" id="SignalP"/>
    </source>
</evidence>
<comment type="caution">
    <text evidence="3">The sequence shown here is derived from an EMBL/GenBank/DDBJ whole genome shotgun (WGS) entry which is preliminary data.</text>
</comment>
<keyword evidence="4" id="KW-1185">Reference proteome</keyword>
<feature type="domain" description="Putative auto-transporter adhesin head GIN" evidence="2">
    <location>
        <begin position="28"/>
        <end position="207"/>
    </location>
</feature>
<evidence type="ECO:0000313" key="3">
    <source>
        <dbReference type="EMBL" id="TXD74743.1"/>
    </source>
</evidence>